<accession>A0A5A5TC09</accession>
<dbReference type="RefSeq" id="WP_149401536.1">
    <property type="nucleotide sequence ID" value="NZ_BIXY01000026.1"/>
</dbReference>
<comment type="caution">
    <text evidence="2">The sequence shown here is derived from an EMBL/GenBank/DDBJ whole genome shotgun (WGS) entry which is preliminary data.</text>
</comment>
<dbReference type="AlphaFoldDB" id="A0A5A5TC09"/>
<feature type="region of interest" description="Disordered" evidence="1">
    <location>
        <begin position="365"/>
        <end position="424"/>
    </location>
</feature>
<dbReference type="EMBL" id="BIXY01000026">
    <property type="protein sequence ID" value="GCF08549.1"/>
    <property type="molecule type" value="Genomic_DNA"/>
</dbReference>
<dbReference type="Proteomes" id="UP000322530">
    <property type="component" value="Unassembled WGS sequence"/>
</dbReference>
<reference evidence="2 3" key="1">
    <citation type="submission" date="2019-01" db="EMBL/GenBank/DDBJ databases">
        <title>Draft genome sequence of Dictyobacter sp. Uno17.</title>
        <authorList>
            <person name="Wang C.M."/>
            <person name="Zheng Y."/>
            <person name="Sakai Y."/>
            <person name="Abe K."/>
            <person name="Yokota A."/>
            <person name="Yabe S."/>
        </authorList>
    </citation>
    <scope>NUCLEOTIDE SEQUENCE [LARGE SCALE GENOMIC DNA]</scope>
    <source>
        <strain evidence="2 3">Uno17</strain>
    </source>
</reference>
<protein>
    <submittedName>
        <fullName evidence="2">Uncharacterized protein</fullName>
    </submittedName>
</protein>
<evidence type="ECO:0000256" key="1">
    <source>
        <dbReference type="SAM" id="MobiDB-lite"/>
    </source>
</evidence>
<gene>
    <name evidence="2" type="ORF">KDI_21130</name>
</gene>
<evidence type="ECO:0000313" key="2">
    <source>
        <dbReference type="EMBL" id="GCF08549.1"/>
    </source>
</evidence>
<feature type="region of interest" description="Disordered" evidence="1">
    <location>
        <begin position="35"/>
        <end position="218"/>
    </location>
</feature>
<feature type="compositionally biased region" description="Basic and acidic residues" evidence="1">
    <location>
        <begin position="383"/>
        <end position="400"/>
    </location>
</feature>
<proteinExistence type="predicted"/>
<evidence type="ECO:0000313" key="3">
    <source>
        <dbReference type="Proteomes" id="UP000322530"/>
    </source>
</evidence>
<keyword evidence="3" id="KW-1185">Reference proteome</keyword>
<dbReference type="OrthoDB" id="155471at2"/>
<name>A0A5A5TC09_9CHLR</name>
<organism evidence="2 3">
    <name type="scientific">Dictyobacter arantiisoli</name>
    <dbReference type="NCBI Taxonomy" id="2014874"/>
    <lineage>
        <taxon>Bacteria</taxon>
        <taxon>Bacillati</taxon>
        <taxon>Chloroflexota</taxon>
        <taxon>Ktedonobacteria</taxon>
        <taxon>Ktedonobacterales</taxon>
        <taxon>Dictyobacteraceae</taxon>
        <taxon>Dictyobacter</taxon>
    </lineage>
</organism>
<sequence length="424" mass="46449">MSKTKMRCITCGKWFQSANAREVTCPDCTQKARKEKLATKNAPPVSNKIAGSGVQNVAKPVVPPKPKPKQGQGGTNQWLDNLSDVKVGQPDEPPQRPKVAPPVQRDRNAGPGGSGGYRPNYNAANAGPNTKRDARSYGPGAYHVSNGGGLAPSPGQRPPQSYRPPTEGGPTRSGPKPWAKSGPQGGTKPFKKQRPSKPAAPPKPRREKIPPPAPFEPTPEQITRVEERYLALAQPTEFDGIRTQIAKEFSIPKKAVKTIIKNLRDRQHMPSWWEIQTYKGSQEELERIKKTYEPYLPIPPVGVHKLIAEAIDLKPGTVYQAIKTIRVELNLPQYNDPSYHEEELAEIIKKQQAKKEAAAAKKLAAAAKIAADEKAEQTVTSQDKPHAEDEVKSEEKKPSEDVSAGEHTLQPELVTDVNSTSEKD</sequence>